<dbReference type="PROSITE" id="PS50404">
    <property type="entry name" value="GST_NTER"/>
    <property type="match status" value="1"/>
</dbReference>
<reference evidence="9 10" key="1">
    <citation type="journal article" date="2018" name="BMC Genomics">
        <title>Genomic evidence for intraspecific hybridization in a clonal and extremely halotolerant yeast.</title>
        <authorList>
            <person name="Gostincar C."/>
            <person name="Stajich J.E."/>
            <person name="Zupancic J."/>
            <person name="Zalar P."/>
            <person name="Gunde-Cimerman N."/>
        </authorList>
    </citation>
    <scope>NUCLEOTIDE SEQUENCE [LARGE SCALE GENOMIC DNA]</scope>
    <source>
        <strain evidence="9 10">EXF-6656</strain>
    </source>
</reference>
<evidence type="ECO:0000256" key="5">
    <source>
        <dbReference type="ARBA" id="ARBA00023239"/>
    </source>
</evidence>
<dbReference type="GO" id="GO:0016836">
    <property type="term" value="F:hydro-lyase activity"/>
    <property type="evidence" value="ECO:0007669"/>
    <property type="project" value="UniProtKB-ARBA"/>
</dbReference>
<feature type="coiled-coil region" evidence="6">
    <location>
        <begin position="319"/>
        <end position="346"/>
    </location>
</feature>
<protein>
    <recommendedName>
        <fullName evidence="8">GST N-terminal domain-containing protein</fullName>
    </recommendedName>
</protein>
<evidence type="ECO:0000256" key="6">
    <source>
        <dbReference type="SAM" id="Coils"/>
    </source>
</evidence>
<dbReference type="Pfam" id="PF00920">
    <property type="entry name" value="ILVD_EDD_N"/>
    <property type="match status" value="1"/>
</dbReference>
<comment type="similarity">
    <text evidence="1">Belongs to the IlvD/Edd family.</text>
</comment>
<dbReference type="OrthoDB" id="3851628at2759"/>
<dbReference type="InterPro" id="IPR052352">
    <property type="entry name" value="Sugar_Degrad_Dehydratases"/>
</dbReference>
<dbReference type="SUPFAM" id="SSF52016">
    <property type="entry name" value="LeuD/IlvD-like"/>
    <property type="match status" value="1"/>
</dbReference>
<dbReference type="InterPro" id="IPR037237">
    <property type="entry name" value="IlvD/EDD_N"/>
</dbReference>
<keyword evidence="2" id="KW-0479">Metal-binding</keyword>
<dbReference type="InterPro" id="IPR020558">
    <property type="entry name" value="DiOHA_6PGluconate_deHydtase_CS"/>
</dbReference>
<dbReference type="SUPFAM" id="SSF52833">
    <property type="entry name" value="Thioredoxin-like"/>
    <property type="match status" value="1"/>
</dbReference>
<dbReference type="NCBIfam" id="NF004784">
    <property type="entry name" value="PRK06131.1"/>
    <property type="match status" value="1"/>
</dbReference>
<evidence type="ECO:0000256" key="4">
    <source>
        <dbReference type="ARBA" id="ARBA00023014"/>
    </source>
</evidence>
<dbReference type="GO" id="GO:0046872">
    <property type="term" value="F:metal ion binding"/>
    <property type="evidence" value="ECO:0007669"/>
    <property type="project" value="UniProtKB-KW"/>
</dbReference>
<evidence type="ECO:0000313" key="10">
    <source>
        <dbReference type="Proteomes" id="UP000281245"/>
    </source>
</evidence>
<name>A0A3M6X2G9_HORWE</name>
<dbReference type="Proteomes" id="UP000281245">
    <property type="component" value="Unassembled WGS sequence"/>
</dbReference>
<feature type="domain" description="GST N-terminal" evidence="8">
    <location>
        <begin position="10"/>
        <end position="101"/>
    </location>
</feature>
<dbReference type="PANTHER" id="PTHR43183">
    <property type="entry name" value="HYPOTHETICAL DIHYDROXYACID DEHYDRATASE (EUROFUNG)-RELATED"/>
    <property type="match status" value="1"/>
</dbReference>
<comment type="caution">
    <text evidence="9">The sequence shown here is derived from an EMBL/GenBank/DDBJ whole genome shotgun (WGS) entry which is preliminary data.</text>
</comment>
<keyword evidence="6" id="KW-0175">Coiled coil</keyword>
<dbReference type="PROSITE" id="PS00886">
    <property type="entry name" value="ILVD_EDD_1"/>
    <property type="match status" value="1"/>
</dbReference>
<dbReference type="Pfam" id="PF13409">
    <property type="entry name" value="GST_N_2"/>
    <property type="match status" value="1"/>
</dbReference>
<evidence type="ECO:0000313" key="9">
    <source>
        <dbReference type="EMBL" id="RMX84688.1"/>
    </source>
</evidence>
<dbReference type="InterPro" id="IPR000581">
    <property type="entry name" value="ILV_EDD_N"/>
</dbReference>
<dbReference type="InterPro" id="IPR056740">
    <property type="entry name" value="ILV_EDD_C"/>
</dbReference>
<dbReference type="InterPro" id="IPR054416">
    <property type="entry name" value="GST_UstS-like_C"/>
</dbReference>
<dbReference type="Gene3D" id="1.20.1050.10">
    <property type="match status" value="1"/>
</dbReference>
<dbReference type="PANTHER" id="PTHR43183:SF1">
    <property type="entry name" value="HYPOTHETICAL DIHYDROXY-ACID DEHYDRATASE (EUROFUNG)-RELATED"/>
    <property type="match status" value="1"/>
</dbReference>
<keyword evidence="3" id="KW-0408">Iron</keyword>
<gene>
    <name evidence="9" type="ORF">D0869_04383</name>
</gene>
<evidence type="ECO:0000259" key="8">
    <source>
        <dbReference type="PROSITE" id="PS50404"/>
    </source>
</evidence>
<evidence type="ECO:0000256" key="7">
    <source>
        <dbReference type="SAM" id="MobiDB-lite"/>
    </source>
</evidence>
<accession>A0A3M6X2G9</accession>
<feature type="region of interest" description="Disordered" evidence="7">
    <location>
        <begin position="200"/>
        <end position="219"/>
    </location>
</feature>
<dbReference type="EMBL" id="QWIJ01000268">
    <property type="protein sequence ID" value="RMX84688.1"/>
    <property type="molecule type" value="Genomic_DNA"/>
</dbReference>
<dbReference type="InterPro" id="IPR004045">
    <property type="entry name" value="Glutathione_S-Trfase_N"/>
</dbReference>
<sequence>MTANITFYDIASAPPLRTFAPNPWKTRFALNFKGVPYRTEWVDMPDITSLRERLGVPANRTLPDGTPYHTLPVIQDANTDALLGDSFEIALYLDRNYPDGPKLFRPLTTGLTAAFNAQVDSIFTKHAALCSNMPFDPQSEEKIHDIFAKRAGVKSWNDLQMSDEQRDGLMVSFEADLGELSKAYRHTGGTTDHVWRLGGTASAQSQRSPPGREQAGPFLDGDGPAYADFIVGAWLKMMEASLKPEQWARVRTWQDGLWGRVAHGLPHRRIETPTPPTPFGSNGSQKRRSGDDAVKSFAASALLTALMNCAHGDGKLTDIEDYKTELTSLRARTKQLEEKLSTLTTASQGKLRSSRWFNRTDDKAMSALYMDRYLNFGLTREELMSNKPVIGIAQSGSDLAPCNRYHLTTAKRVREGIRSAGGIAIEFPTHPIQETSRRPTATLDRNLSYLGLVEMLYAYPFDGVVLLTGCDKTTPAMLMAAATMNLPAICLNVGPMLNGYDRSTLTGAGTVVWKARELSAAGELDDEGVVDVITKATPSAGHCNTMGTASTMNALAEALGMALPGSAAVPAPYKERLQLAYKTGLQIVQMVHADRKPSDIMTREAFENAIAVNTAIGGSTNAPIHLAAIAKHMGVPLSLDDWDSIGHGLPLLVNVQPAGEMLCEEYYRAGNLPAVMAELLDAKKLHPDLVTANGKTVRENVAGKHSWDRRTIKEYSKPLLEDAGFLHMTGNLFDSAIMKTCVVSETFRKEFLENADDPNAFECKAIVFDGPEDFHQRIETADVDERTILVMRGAGPLGYPGAAEVVNMTAPGHLLRKGLKYSLPCIGDGRQSGTSGSPSILNASPEAAANGNLAILRDGDRIRVDLNKRKVNMLLPAEEIESRRQKLLQDGGYKLVKSHTPYQDFFRREVGPLSEGMVFNRATEFQRVAQKYPEPRHNH</sequence>
<dbReference type="InterPro" id="IPR042096">
    <property type="entry name" value="Dihydro-acid_dehy_C"/>
</dbReference>
<dbReference type="AlphaFoldDB" id="A0A3M6X2G9"/>
<evidence type="ECO:0000256" key="3">
    <source>
        <dbReference type="ARBA" id="ARBA00023004"/>
    </source>
</evidence>
<evidence type="ECO:0000256" key="2">
    <source>
        <dbReference type="ARBA" id="ARBA00022723"/>
    </source>
</evidence>
<dbReference type="Pfam" id="PF24877">
    <property type="entry name" value="ILV_EDD_C"/>
    <property type="match status" value="1"/>
</dbReference>
<dbReference type="SUPFAM" id="SSF143975">
    <property type="entry name" value="IlvD/EDD N-terminal domain-like"/>
    <property type="match status" value="1"/>
</dbReference>
<keyword evidence="5" id="KW-0456">Lyase</keyword>
<organism evidence="9 10">
    <name type="scientific">Hortaea werneckii</name>
    <name type="common">Black yeast</name>
    <name type="synonym">Cladosporium werneckii</name>
    <dbReference type="NCBI Taxonomy" id="91943"/>
    <lineage>
        <taxon>Eukaryota</taxon>
        <taxon>Fungi</taxon>
        <taxon>Dikarya</taxon>
        <taxon>Ascomycota</taxon>
        <taxon>Pezizomycotina</taxon>
        <taxon>Dothideomycetes</taxon>
        <taxon>Dothideomycetidae</taxon>
        <taxon>Mycosphaerellales</taxon>
        <taxon>Teratosphaeriaceae</taxon>
        <taxon>Hortaea</taxon>
    </lineage>
</organism>
<dbReference type="NCBIfam" id="NF009560">
    <property type="entry name" value="PRK13017.1"/>
    <property type="match status" value="1"/>
</dbReference>
<dbReference type="Gene3D" id="3.50.30.80">
    <property type="entry name" value="IlvD/EDD C-terminal domain-like"/>
    <property type="match status" value="1"/>
</dbReference>
<keyword evidence="4" id="KW-0411">Iron-sulfur</keyword>
<dbReference type="CDD" id="cd03038">
    <property type="entry name" value="GST_N_etherase_LigE"/>
    <property type="match status" value="1"/>
</dbReference>
<dbReference type="Gene3D" id="3.40.30.10">
    <property type="entry name" value="Glutaredoxin"/>
    <property type="match status" value="1"/>
</dbReference>
<dbReference type="Pfam" id="PF22041">
    <property type="entry name" value="GST_C_7"/>
    <property type="match status" value="1"/>
</dbReference>
<feature type="region of interest" description="Disordered" evidence="7">
    <location>
        <begin position="267"/>
        <end position="291"/>
    </location>
</feature>
<evidence type="ECO:0000256" key="1">
    <source>
        <dbReference type="ARBA" id="ARBA00006486"/>
    </source>
</evidence>
<proteinExistence type="inferred from homology"/>
<dbReference type="InterPro" id="IPR036249">
    <property type="entry name" value="Thioredoxin-like_sf"/>
</dbReference>
<dbReference type="GO" id="GO:0051536">
    <property type="term" value="F:iron-sulfur cluster binding"/>
    <property type="evidence" value="ECO:0007669"/>
    <property type="project" value="UniProtKB-KW"/>
</dbReference>